<dbReference type="AlphaFoldDB" id="A0A5B7K2N0"/>
<evidence type="ECO:0000313" key="2">
    <source>
        <dbReference type="EMBL" id="MPD03351.1"/>
    </source>
</evidence>
<feature type="region of interest" description="Disordered" evidence="1">
    <location>
        <begin position="27"/>
        <end position="71"/>
    </location>
</feature>
<sequence length="71" mass="8555">MKALQFDLLVFLCRRCLNRSIEEWRNEDNDKETKSVQQQSTQTENLKKEAEVQTEKNEDQQEVVEVRRVEN</sequence>
<dbReference type="Proteomes" id="UP000324222">
    <property type="component" value="Unassembled WGS sequence"/>
</dbReference>
<keyword evidence="3" id="KW-1185">Reference proteome</keyword>
<dbReference type="EMBL" id="VSRR010135763">
    <property type="protein sequence ID" value="MPD03351.1"/>
    <property type="molecule type" value="Genomic_DNA"/>
</dbReference>
<accession>A0A5B7K2N0</accession>
<feature type="compositionally biased region" description="Polar residues" evidence="1">
    <location>
        <begin position="35"/>
        <end position="44"/>
    </location>
</feature>
<gene>
    <name evidence="2" type="ORF">E2C01_098984</name>
</gene>
<evidence type="ECO:0000256" key="1">
    <source>
        <dbReference type="SAM" id="MobiDB-lite"/>
    </source>
</evidence>
<feature type="compositionally biased region" description="Basic and acidic residues" evidence="1">
    <location>
        <begin position="45"/>
        <end position="71"/>
    </location>
</feature>
<protein>
    <submittedName>
        <fullName evidence="2">Uncharacterized protein</fullName>
    </submittedName>
</protein>
<proteinExistence type="predicted"/>
<evidence type="ECO:0000313" key="3">
    <source>
        <dbReference type="Proteomes" id="UP000324222"/>
    </source>
</evidence>
<name>A0A5B7K2N0_PORTR</name>
<reference evidence="2 3" key="1">
    <citation type="submission" date="2019-05" db="EMBL/GenBank/DDBJ databases">
        <title>Another draft genome of Portunus trituberculatus and its Hox gene families provides insights of decapod evolution.</title>
        <authorList>
            <person name="Jeong J.-H."/>
            <person name="Song I."/>
            <person name="Kim S."/>
            <person name="Choi T."/>
            <person name="Kim D."/>
            <person name="Ryu S."/>
            <person name="Kim W."/>
        </authorList>
    </citation>
    <scope>NUCLEOTIDE SEQUENCE [LARGE SCALE GENOMIC DNA]</scope>
    <source>
        <tissue evidence="2">Muscle</tissue>
    </source>
</reference>
<organism evidence="2 3">
    <name type="scientific">Portunus trituberculatus</name>
    <name type="common">Swimming crab</name>
    <name type="synonym">Neptunus trituberculatus</name>
    <dbReference type="NCBI Taxonomy" id="210409"/>
    <lineage>
        <taxon>Eukaryota</taxon>
        <taxon>Metazoa</taxon>
        <taxon>Ecdysozoa</taxon>
        <taxon>Arthropoda</taxon>
        <taxon>Crustacea</taxon>
        <taxon>Multicrustacea</taxon>
        <taxon>Malacostraca</taxon>
        <taxon>Eumalacostraca</taxon>
        <taxon>Eucarida</taxon>
        <taxon>Decapoda</taxon>
        <taxon>Pleocyemata</taxon>
        <taxon>Brachyura</taxon>
        <taxon>Eubrachyura</taxon>
        <taxon>Portunoidea</taxon>
        <taxon>Portunidae</taxon>
        <taxon>Portuninae</taxon>
        <taxon>Portunus</taxon>
    </lineage>
</organism>
<comment type="caution">
    <text evidence="2">The sequence shown here is derived from an EMBL/GenBank/DDBJ whole genome shotgun (WGS) entry which is preliminary data.</text>
</comment>